<evidence type="ECO:0000256" key="6">
    <source>
        <dbReference type="ARBA" id="ARBA00022576"/>
    </source>
</evidence>
<dbReference type="PANTHER" id="PTHR42743">
    <property type="entry name" value="AMINO-ACID AMINOTRANSFERASE"/>
    <property type="match status" value="1"/>
</dbReference>
<dbReference type="InterPro" id="IPR050571">
    <property type="entry name" value="Class-IV_PLP-Dep_Aminotrnsfr"/>
</dbReference>
<dbReference type="SUPFAM" id="SSF56752">
    <property type="entry name" value="D-aminoacid aminotransferase-like PLP-dependent enzymes"/>
    <property type="match status" value="1"/>
</dbReference>
<evidence type="ECO:0000256" key="7">
    <source>
        <dbReference type="ARBA" id="ARBA00022679"/>
    </source>
</evidence>
<keyword evidence="6" id="KW-0032">Aminotransferase</keyword>
<name>A0A367CCS1_9ENTE</name>
<dbReference type="EMBL" id="LEPB01000004">
    <property type="protein sequence ID" value="RCA10455.1"/>
    <property type="molecule type" value="Genomic_DNA"/>
</dbReference>
<comment type="catalytic activity">
    <reaction evidence="12">
        <text>D-alanine + 2-oxoglutarate = D-glutamate + pyruvate</text>
        <dbReference type="Rhea" id="RHEA:15869"/>
        <dbReference type="ChEBI" id="CHEBI:15361"/>
        <dbReference type="ChEBI" id="CHEBI:16810"/>
        <dbReference type="ChEBI" id="CHEBI:29986"/>
        <dbReference type="ChEBI" id="CHEBI:57416"/>
        <dbReference type="EC" id="2.6.1.21"/>
    </reaction>
</comment>
<dbReference type="NCBIfam" id="TIGR01121">
    <property type="entry name" value="D_amino_aminoT"/>
    <property type="match status" value="1"/>
</dbReference>
<dbReference type="GO" id="GO:0047810">
    <property type="term" value="F:D-alanine-2-oxoglutarate aminotransferase activity"/>
    <property type="evidence" value="ECO:0007669"/>
    <property type="project" value="UniProtKB-EC"/>
</dbReference>
<reference evidence="13 14" key="1">
    <citation type="submission" date="2015-06" db="EMBL/GenBank/DDBJ databases">
        <title>The Genome Sequence of Enterococcus durans 4EA1.</title>
        <authorList>
            <consortium name="The Broad Institute Genomics Platform"/>
            <consortium name="The Broad Institute Genome Sequencing Center for Infectious Disease"/>
            <person name="Earl A.M."/>
            <person name="Van Tyne D."/>
            <person name="Lebreton F."/>
            <person name="Saavedra J.T."/>
            <person name="Gilmore M.S."/>
            <person name="Manson Mcguire A."/>
            <person name="Clock S."/>
            <person name="Crupain M."/>
            <person name="Rangan U."/>
            <person name="Young S."/>
            <person name="Abouelleil A."/>
            <person name="Cao P."/>
            <person name="Chapman S.B."/>
            <person name="Griggs A."/>
            <person name="Priest M."/>
            <person name="Shea T."/>
            <person name="Wortman J."/>
            <person name="Nusbaum C."/>
            <person name="Birren B."/>
        </authorList>
    </citation>
    <scope>NUCLEOTIDE SEQUENCE [LARGE SCALE GENOMIC DNA]</scope>
    <source>
        <strain evidence="13 14">4EA1</strain>
    </source>
</reference>
<gene>
    <name evidence="13" type="ORF">EA71_01206</name>
</gene>
<organism evidence="13 14">
    <name type="scientific">Enterococcus durans</name>
    <dbReference type="NCBI Taxonomy" id="53345"/>
    <lineage>
        <taxon>Bacteria</taxon>
        <taxon>Bacillati</taxon>
        <taxon>Bacillota</taxon>
        <taxon>Bacilli</taxon>
        <taxon>Lactobacillales</taxon>
        <taxon>Enterococcaceae</taxon>
        <taxon>Enterococcus</taxon>
    </lineage>
</organism>
<dbReference type="GO" id="GO:0008652">
    <property type="term" value="P:amino acid biosynthetic process"/>
    <property type="evidence" value="ECO:0007669"/>
    <property type="project" value="UniProtKB-ARBA"/>
</dbReference>
<evidence type="ECO:0000313" key="14">
    <source>
        <dbReference type="Proteomes" id="UP000252797"/>
    </source>
</evidence>
<keyword evidence="7" id="KW-0808">Transferase</keyword>
<keyword evidence="8" id="KW-0663">Pyridoxal phosphate</keyword>
<dbReference type="EC" id="2.6.1.21" evidence="4"/>
<dbReference type="RefSeq" id="WP_113845497.1">
    <property type="nucleotide sequence ID" value="NZ_LEPB01000004.1"/>
</dbReference>
<evidence type="ECO:0000313" key="13">
    <source>
        <dbReference type="EMBL" id="RCA10455.1"/>
    </source>
</evidence>
<evidence type="ECO:0000256" key="9">
    <source>
        <dbReference type="ARBA" id="ARBA00030138"/>
    </source>
</evidence>
<evidence type="ECO:0000256" key="11">
    <source>
        <dbReference type="ARBA" id="ARBA00033391"/>
    </source>
</evidence>
<dbReference type="GO" id="GO:0005829">
    <property type="term" value="C:cytosol"/>
    <property type="evidence" value="ECO:0007669"/>
    <property type="project" value="TreeGrafter"/>
</dbReference>
<dbReference type="InterPro" id="IPR005784">
    <property type="entry name" value="D_amino_transT"/>
</dbReference>
<protein>
    <recommendedName>
        <fullName evidence="5">D-alanine aminotransferase</fullName>
        <ecNumber evidence="4">2.6.1.21</ecNumber>
    </recommendedName>
    <alternativeName>
        <fullName evidence="11">D-amino acid aminotransferase</fullName>
    </alternativeName>
    <alternativeName>
        <fullName evidence="9">D-amino acid transaminase</fullName>
    </alternativeName>
    <alternativeName>
        <fullName evidence="10">D-aspartate aminotransferase</fullName>
    </alternativeName>
</protein>
<dbReference type="AlphaFoldDB" id="A0A367CCS1"/>
<comment type="similarity">
    <text evidence="2">Belongs to the class-IV pyridoxal-phosphate-dependent aminotransferase family.</text>
</comment>
<dbReference type="Proteomes" id="UP000252797">
    <property type="component" value="Unassembled WGS sequence"/>
</dbReference>
<dbReference type="Gene3D" id="3.30.470.10">
    <property type="match status" value="1"/>
</dbReference>
<evidence type="ECO:0000256" key="5">
    <source>
        <dbReference type="ARBA" id="ARBA00021779"/>
    </source>
</evidence>
<dbReference type="InterPro" id="IPR036038">
    <property type="entry name" value="Aminotransferase-like"/>
</dbReference>
<dbReference type="GO" id="GO:0046416">
    <property type="term" value="P:D-amino acid metabolic process"/>
    <property type="evidence" value="ECO:0007669"/>
    <property type="project" value="InterPro"/>
</dbReference>
<dbReference type="STRING" id="53345.LIU_07270"/>
<dbReference type="InterPro" id="IPR043131">
    <property type="entry name" value="BCAT-like_N"/>
</dbReference>
<accession>A0A367CCS1</accession>
<evidence type="ECO:0000256" key="12">
    <source>
        <dbReference type="ARBA" id="ARBA00047911"/>
    </source>
</evidence>
<evidence type="ECO:0000256" key="3">
    <source>
        <dbReference type="ARBA" id="ARBA00011738"/>
    </source>
</evidence>
<evidence type="ECO:0000256" key="4">
    <source>
        <dbReference type="ARBA" id="ARBA00012874"/>
    </source>
</evidence>
<dbReference type="PANTHER" id="PTHR42743:SF10">
    <property type="entry name" value="D-ALANINE AMINOTRANSFERASE"/>
    <property type="match status" value="1"/>
</dbReference>
<dbReference type="InterPro" id="IPR043132">
    <property type="entry name" value="BCAT-like_C"/>
</dbReference>
<evidence type="ECO:0000256" key="2">
    <source>
        <dbReference type="ARBA" id="ARBA00009320"/>
    </source>
</evidence>
<proteinExistence type="inferred from homology"/>
<dbReference type="Gene3D" id="3.20.10.10">
    <property type="entry name" value="D-amino Acid Aminotransferase, subunit A, domain 2"/>
    <property type="match status" value="1"/>
</dbReference>
<dbReference type="GO" id="GO:0030170">
    <property type="term" value="F:pyridoxal phosphate binding"/>
    <property type="evidence" value="ECO:0007669"/>
    <property type="project" value="InterPro"/>
</dbReference>
<evidence type="ECO:0000256" key="1">
    <source>
        <dbReference type="ARBA" id="ARBA00001933"/>
    </source>
</evidence>
<comment type="subunit">
    <text evidence="3">Homodimer.</text>
</comment>
<sequence>MNAIFNGQLIPKDEITISPDDRGYHFGDGLYEVVRVYDQQMFMFSEHFDRLKVGAEKIHLTLPFEKHELQEQFQQLIQKNHVSEGEIYFQISRGIVSPRQHLIPDSKKTTPIYLAYTIPIERPVAMQKNGIRATVIEDTRWLHCDIKSLSLIGNILSLDEAARKGFDDAILQRDGKITEASASNVWFVIDDILYTHPDGNLVLPGITKMQILKLARANGLRVCETPFSVTQLDKITECFISNSIYEIVPVISIDGKQIADGQCGAITKKLQTLYIDSVRTSH</sequence>
<dbReference type="InterPro" id="IPR001544">
    <property type="entry name" value="Aminotrans_IV"/>
</dbReference>
<dbReference type="GO" id="GO:0046394">
    <property type="term" value="P:carboxylic acid biosynthetic process"/>
    <property type="evidence" value="ECO:0007669"/>
    <property type="project" value="UniProtKB-ARBA"/>
</dbReference>
<evidence type="ECO:0000256" key="10">
    <source>
        <dbReference type="ARBA" id="ARBA00033316"/>
    </source>
</evidence>
<dbReference type="FunFam" id="3.20.10.10:FF:000002">
    <property type="entry name" value="D-alanine aminotransferase"/>
    <property type="match status" value="1"/>
</dbReference>
<evidence type="ECO:0000256" key="8">
    <source>
        <dbReference type="ARBA" id="ARBA00022898"/>
    </source>
</evidence>
<dbReference type="Pfam" id="PF01063">
    <property type="entry name" value="Aminotran_4"/>
    <property type="match status" value="1"/>
</dbReference>
<comment type="caution">
    <text evidence="13">The sequence shown here is derived from an EMBL/GenBank/DDBJ whole genome shotgun (WGS) entry which is preliminary data.</text>
</comment>
<comment type="cofactor">
    <cofactor evidence="1">
        <name>pyridoxal 5'-phosphate</name>
        <dbReference type="ChEBI" id="CHEBI:597326"/>
    </cofactor>
</comment>